<evidence type="ECO:0000313" key="3">
    <source>
        <dbReference type="Proteomes" id="UP000230179"/>
    </source>
</evidence>
<dbReference type="InterPro" id="IPR015422">
    <property type="entry name" value="PyrdxlP-dep_Trfase_small"/>
</dbReference>
<name>A0A2H0UAK6_9BACT</name>
<dbReference type="PANTHER" id="PTHR30244:SF34">
    <property type="entry name" value="DTDP-4-AMINO-4,6-DIDEOXYGALACTOSE TRANSAMINASE"/>
    <property type="match status" value="1"/>
</dbReference>
<dbReference type="PANTHER" id="PTHR30244">
    <property type="entry name" value="TRANSAMINASE"/>
    <property type="match status" value="1"/>
</dbReference>
<protein>
    <submittedName>
        <fullName evidence="2">Pyridoxal-5'-phosphate-dependent protein</fullName>
    </submittedName>
</protein>
<dbReference type="InterPro" id="IPR000653">
    <property type="entry name" value="DegT/StrS_aminotransferase"/>
</dbReference>
<organism evidence="2 3">
    <name type="scientific">Candidatus Kaiserbacteria bacterium CG10_big_fil_rev_8_21_14_0_10_56_12</name>
    <dbReference type="NCBI Taxonomy" id="1974611"/>
    <lineage>
        <taxon>Bacteria</taxon>
        <taxon>Candidatus Kaiseribacteriota</taxon>
    </lineage>
</organism>
<reference evidence="3" key="1">
    <citation type="submission" date="2017-09" db="EMBL/GenBank/DDBJ databases">
        <title>Depth-based differentiation of microbial function through sediment-hosted aquifers and enrichment of novel symbionts in the deep terrestrial subsurface.</title>
        <authorList>
            <person name="Probst A.J."/>
            <person name="Ladd B."/>
            <person name="Jarett J.K."/>
            <person name="Geller-Mcgrath D.E."/>
            <person name="Sieber C.M.K."/>
            <person name="Emerson J.B."/>
            <person name="Anantharaman K."/>
            <person name="Thomas B.C."/>
            <person name="Malmstrom R."/>
            <person name="Stieglmeier M."/>
            <person name="Klingl A."/>
            <person name="Woyke T."/>
            <person name="Ryan C.M."/>
            <person name="Banfield J.F."/>
        </authorList>
    </citation>
    <scope>NUCLEOTIDE SEQUENCE [LARGE SCALE GENOMIC DNA]</scope>
</reference>
<keyword evidence="1" id="KW-0663">Pyridoxal phosphate</keyword>
<proteinExistence type="inferred from homology"/>
<gene>
    <name evidence="2" type="ORF">COU19_00450</name>
</gene>
<accession>A0A2H0UAK6</accession>
<comment type="caution">
    <text evidence="2">The sequence shown here is derived from an EMBL/GenBank/DDBJ whole genome shotgun (WGS) entry which is preliminary data.</text>
</comment>
<dbReference type="GO" id="GO:0008483">
    <property type="term" value="F:transaminase activity"/>
    <property type="evidence" value="ECO:0007669"/>
    <property type="project" value="TreeGrafter"/>
</dbReference>
<evidence type="ECO:0000256" key="1">
    <source>
        <dbReference type="RuleBase" id="RU004508"/>
    </source>
</evidence>
<dbReference type="Proteomes" id="UP000230179">
    <property type="component" value="Unassembled WGS sequence"/>
</dbReference>
<dbReference type="Gene3D" id="3.90.1150.10">
    <property type="entry name" value="Aspartate Aminotransferase, domain 1"/>
    <property type="match status" value="1"/>
</dbReference>
<dbReference type="GO" id="GO:0000271">
    <property type="term" value="P:polysaccharide biosynthetic process"/>
    <property type="evidence" value="ECO:0007669"/>
    <property type="project" value="TreeGrafter"/>
</dbReference>
<dbReference type="AlphaFoldDB" id="A0A2H0UAK6"/>
<dbReference type="SUPFAM" id="SSF53383">
    <property type="entry name" value="PLP-dependent transferases"/>
    <property type="match status" value="1"/>
</dbReference>
<sequence>MRQKLNNKTKRKITFPRVYNIDRREQEAVAKVLATGPLSGFVGDASPDFLGGPVVKKFEKAFAQKCKVKHAVSYNSATTALHGAIVALGIGPGDEVIVPPYTMSASATAVLMNGAVPIFADIEADTFCLDPKAVAQKITKRTKAILMVNLFGQTGDMGGILALARSRKLAVIEDNAQSPLATWRGRYTGTVGDIGVFSFNVHKTMQAGEGGVLVTNNARYALRAQLCRNHGESVIGDLPHYTAGRLFGTNYRMTEVTAAIALVQLGKIDFLNKKRVALADRLTRKLSNISGLTVPHIPKENTHVYYSYVLKVDEKKLGMSRAAFVTALQVRGFPVGAGYVKPLYLLPLFQKRQAFNKTHFPFDYQGMTQDYRKGICPVTERMHYAELIGTDVCQYPYTNAHIDAFVDAVHEVLHASKKTT</sequence>
<dbReference type="EMBL" id="PFBL01000004">
    <property type="protein sequence ID" value="PIR83417.1"/>
    <property type="molecule type" value="Genomic_DNA"/>
</dbReference>
<dbReference type="GO" id="GO:0030170">
    <property type="term" value="F:pyridoxal phosphate binding"/>
    <property type="evidence" value="ECO:0007669"/>
    <property type="project" value="TreeGrafter"/>
</dbReference>
<dbReference type="InterPro" id="IPR015421">
    <property type="entry name" value="PyrdxlP-dep_Trfase_major"/>
</dbReference>
<dbReference type="InterPro" id="IPR015424">
    <property type="entry name" value="PyrdxlP-dep_Trfase"/>
</dbReference>
<comment type="similarity">
    <text evidence="1">Belongs to the DegT/DnrJ/EryC1 family.</text>
</comment>
<dbReference type="Gene3D" id="3.40.640.10">
    <property type="entry name" value="Type I PLP-dependent aspartate aminotransferase-like (Major domain)"/>
    <property type="match status" value="1"/>
</dbReference>
<evidence type="ECO:0000313" key="2">
    <source>
        <dbReference type="EMBL" id="PIR83417.1"/>
    </source>
</evidence>
<dbReference type="Pfam" id="PF01041">
    <property type="entry name" value="DegT_DnrJ_EryC1"/>
    <property type="match status" value="1"/>
</dbReference>
<dbReference type="CDD" id="cd00616">
    <property type="entry name" value="AHBA_syn"/>
    <property type="match status" value="1"/>
</dbReference>